<organism evidence="2">
    <name type="scientific">Heligmosomoides polygyrus</name>
    <name type="common">Parasitic roundworm</name>
    <dbReference type="NCBI Taxonomy" id="6339"/>
    <lineage>
        <taxon>Eukaryota</taxon>
        <taxon>Metazoa</taxon>
        <taxon>Ecdysozoa</taxon>
        <taxon>Nematoda</taxon>
        <taxon>Chromadorea</taxon>
        <taxon>Rhabditida</taxon>
        <taxon>Rhabditina</taxon>
        <taxon>Rhabditomorpha</taxon>
        <taxon>Strongyloidea</taxon>
        <taxon>Heligmosomidae</taxon>
        <taxon>Heligmosomoides</taxon>
    </lineage>
</organism>
<evidence type="ECO:0000256" key="1">
    <source>
        <dbReference type="SAM" id="MobiDB-lite"/>
    </source>
</evidence>
<feature type="compositionally biased region" description="Polar residues" evidence="1">
    <location>
        <begin position="206"/>
        <end position="232"/>
    </location>
</feature>
<evidence type="ECO:0000313" key="3">
    <source>
        <dbReference type="Proteomes" id="UP000050761"/>
    </source>
</evidence>
<name>A0A3P7ZSS1_HELPZ</name>
<sequence length="232" mass="24751">MAAAYALAKSEAHSTPPSPSTDAPGAYAGAVSESDEPAPSSSMDVPRGLTSSTPQYSSQSAEWSLSSTDINSEGFIPNFSSTPYQQFNSSTSCDDVEIKFSAEMGSLGLRSTVSDRQTDNSSEQGLHVDIFGARCSGAYSAELEHANEDFLYFAESRHRLDSEDVKRPPGRSPTRYSDFFVKALIERMTLFVSLERGGSIGPLWHTTGTNGDAAGTRSSKSITNGTTDETGD</sequence>
<reference evidence="4" key="2">
    <citation type="submission" date="2019-09" db="UniProtKB">
        <authorList>
            <consortium name="WormBaseParasite"/>
        </authorList>
    </citation>
    <scope>IDENTIFICATION</scope>
</reference>
<dbReference type="WBParaSite" id="HPBE_0001541301-mRNA-1">
    <property type="protein sequence ID" value="HPBE_0001541301-mRNA-1"/>
    <property type="gene ID" value="HPBE_0001541301"/>
</dbReference>
<protein>
    <submittedName>
        <fullName evidence="2 4">Uncharacterized protein</fullName>
    </submittedName>
</protein>
<feature type="region of interest" description="Disordered" evidence="1">
    <location>
        <begin position="1"/>
        <end position="64"/>
    </location>
</feature>
<evidence type="ECO:0000313" key="4">
    <source>
        <dbReference type="WBParaSite" id="HPBE_0001541301-mRNA-1"/>
    </source>
</evidence>
<feature type="region of interest" description="Disordered" evidence="1">
    <location>
        <begin position="205"/>
        <end position="232"/>
    </location>
</feature>
<proteinExistence type="predicted"/>
<reference evidence="2 3" key="1">
    <citation type="submission" date="2018-11" db="EMBL/GenBank/DDBJ databases">
        <authorList>
            <consortium name="Pathogen Informatics"/>
        </authorList>
    </citation>
    <scope>NUCLEOTIDE SEQUENCE [LARGE SCALE GENOMIC DNA]</scope>
</reference>
<accession>A0A3P7ZSS1</accession>
<gene>
    <name evidence="2" type="ORF">HPBE_LOCUS15412</name>
</gene>
<dbReference type="AlphaFoldDB" id="A0A3P7ZSS1"/>
<dbReference type="EMBL" id="UZAH01028841">
    <property type="protein sequence ID" value="VDP02701.1"/>
    <property type="molecule type" value="Genomic_DNA"/>
</dbReference>
<evidence type="ECO:0000313" key="2">
    <source>
        <dbReference type="EMBL" id="VDP02701.1"/>
    </source>
</evidence>
<dbReference type="Proteomes" id="UP000050761">
    <property type="component" value="Unassembled WGS sequence"/>
</dbReference>
<feature type="compositionally biased region" description="Polar residues" evidence="1">
    <location>
        <begin position="39"/>
        <end position="64"/>
    </location>
</feature>
<keyword evidence="3" id="KW-1185">Reference proteome</keyword>